<dbReference type="GO" id="GO:0005506">
    <property type="term" value="F:iron ion binding"/>
    <property type="evidence" value="ECO:0007669"/>
    <property type="project" value="InterPro"/>
</dbReference>
<dbReference type="EMBL" id="CP072756">
    <property type="protein sequence ID" value="QUC20751.1"/>
    <property type="molecule type" value="Genomic_DNA"/>
</dbReference>
<dbReference type="KEGG" id="uvi:66065770"/>
<dbReference type="Proteomes" id="UP000027002">
    <property type="component" value="Chromosome 4"/>
</dbReference>
<dbReference type="GO" id="GO:0016491">
    <property type="term" value="F:oxidoreductase activity"/>
    <property type="evidence" value="ECO:0007669"/>
    <property type="project" value="InterPro"/>
</dbReference>
<name>A0A063C0X6_USTVR</name>
<dbReference type="HOGENOM" id="CLU_041178_0_0_1"/>
<evidence type="ECO:0000256" key="1">
    <source>
        <dbReference type="ARBA" id="ARBA00004370"/>
    </source>
</evidence>
<dbReference type="OrthoDB" id="6354873at2759"/>
<proteinExistence type="predicted"/>
<keyword evidence="2" id="KW-0812">Transmembrane</keyword>
<dbReference type="InterPro" id="IPR050307">
    <property type="entry name" value="Sterol_Desaturase_Related"/>
</dbReference>
<sequence>MSSHHPNPKDSVKSTWRRKDRKEWRIIHRLYEWLHILPSDLDRPVPVHAKSERVPYLDDWQQHCWILLHAFAPMLVHHLYIHLAGRNLAPWQAVLFYSLAFKLNGIREFTILRNLGHRLGFLDGDAHPRDDVPDVGVFKVLSALVATSTFRPVFTIFLSYSVSQPPSTTNWRMLPVEVGLYGIILDFWFYWYHRLMHDVSFLWKYHRTHHLTKHPNPLLTLYADSEQELFDIAGIPLLTYFTMKALGFPMGFYEWWVCHQYIVFAELAGHSGLRMVASPPNPFNWLLRLFDAELIIEDHDLHHRKGWKSSANYGKQTRLWDRVFGTCRERSECQVQNIDWENRVSMPIF</sequence>
<dbReference type="Pfam" id="PF04116">
    <property type="entry name" value="FA_hydroxylase"/>
    <property type="match status" value="1"/>
</dbReference>
<dbReference type="AlphaFoldDB" id="A0A063C0X6"/>
<evidence type="ECO:0000313" key="6">
    <source>
        <dbReference type="EMBL" id="GAO18942.1"/>
    </source>
</evidence>
<dbReference type="GO" id="GO:0008610">
    <property type="term" value="P:lipid biosynthetic process"/>
    <property type="evidence" value="ECO:0007669"/>
    <property type="project" value="InterPro"/>
</dbReference>
<dbReference type="RefSeq" id="XP_042998424.1">
    <property type="nucleotide sequence ID" value="XM_043142490.1"/>
</dbReference>
<dbReference type="EMBL" id="BBTG02000059">
    <property type="protein sequence ID" value="GAO18942.1"/>
    <property type="molecule type" value="Genomic_DNA"/>
</dbReference>
<evidence type="ECO:0000256" key="4">
    <source>
        <dbReference type="ARBA" id="ARBA00023136"/>
    </source>
</evidence>
<feature type="domain" description="Fatty acid hydroxylase" evidence="5">
    <location>
        <begin position="180"/>
        <end position="326"/>
    </location>
</feature>
<evidence type="ECO:0000313" key="9">
    <source>
        <dbReference type="Proteomes" id="UP000054053"/>
    </source>
</evidence>
<comment type="subcellular location">
    <subcellularLocation>
        <location evidence="1">Membrane</location>
    </subcellularLocation>
</comment>
<evidence type="ECO:0000313" key="7">
    <source>
        <dbReference type="EMBL" id="QUC20751.1"/>
    </source>
</evidence>
<accession>A0A063C0X6</accession>
<gene>
    <name evidence="7" type="ORF">UV8b_04992</name>
    <name evidence="6" type="ORF">UVI_02059250</name>
</gene>
<keyword evidence="8" id="KW-1185">Reference proteome</keyword>
<dbReference type="PANTHER" id="PTHR11863">
    <property type="entry name" value="STEROL DESATURASE"/>
    <property type="match status" value="1"/>
</dbReference>
<evidence type="ECO:0000313" key="8">
    <source>
        <dbReference type="Proteomes" id="UP000027002"/>
    </source>
</evidence>
<dbReference type="GO" id="GO:0016020">
    <property type="term" value="C:membrane"/>
    <property type="evidence" value="ECO:0007669"/>
    <property type="project" value="UniProtKB-SubCell"/>
</dbReference>
<protein>
    <recommendedName>
        <fullName evidence="5">Fatty acid hydroxylase domain-containing protein</fullName>
    </recommendedName>
</protein>
<keyword evidence="3" id="KW-1133">Transmembrane helix</keyword>
<organism evidence="6 9">
    <name type="scientific">Ustilaginoidea virens</name>
    <name type="common">Rice false smut fungus</name>
    <name type="synonym">Villosiclava virens</name>
    <dbReference type="NCBI Taxonomy" id="1159556"/>
    <lineage>
        <taxon>Eukaryota</taxon>
        <taxon>Fungi</taxon>
        <taxon>Dikarya</taxon>
        <taxon>Ascomycota</taxon>
        <taxon>Pezizomycotina</taxon>
        <taxon>Sordariomycetes</taxon>
        <taxon>Hypocreomycetidae</taxon>
        <taxon>Hypocreales</taxon>
        <taxon>Clavicipitaceae</taxon>
        <taxon>Ustilaginoidea</taxon>
    </lineage>
</organism>
<evidence type="ECO:0000256" key="3">
    <source>
        <dbReference type="ARBA" id="ARBA00022989"/>
    </source>
</evidence>
<reference evidence="9" key="2">
    <citation type="journal article" date="2016" name="Genome Announc.">
        <title>Genome sequence of Ustilaginoidea virens IPU010, a rice pathogenic fungus causing false smut.</title>
        <authorList>
            <person name="Kumagai T."/>
            <person name="Ishii T."/>
            <person name="Terai G."/>
            <person name="Umemura M."/>
            <person name="Machida M."/>
            <person name="Asai K."/>
        </authorList>
    </citation>
    <scope>NUCLEOTIDE SEQUENCE [LARGE SCALE GENOMIC DNA]</scope>
    <source>
        <strain evidence="9">IPU010</strain>
    </source>
</reference>
<reference evidence="7" key="3">
    <citation type="submission" date="2020-03" db="EMBL/GenBank/DDBJ databases">
        <title>A mixture of massive structural variations and highly conserved coding sequences in Ustilaginoidea virens genome.</title>
        <authorList>
            <person name="Zhang K."/>
            <person name="Zhao Z."/>
            <person name="Zhang Z."/>
            <person name="Li Y."/>
            <person name="Hsiang T."/>
            <person name="Sun W."/>
        </authorList>
    </citation>
    <scope>NUCLEOTIDE SEQUENCE</scope>
    <source>
        <strain evidence="7">UV-8b</strain>
    </source>
</reference>
<dbReference type="GeneID" id="66065770"/>
<reference evidence="6" key="1">
    <citation type="journal article" date="2016" name="Genome Announc.">
        <title>Genome Sequence of Ustilaginoidea virens IPU010, a Rice Pathogenic Fungus Causing False Smut.</title>
        <authorList>
            <person name="Kumagai T."/>
            <person name="Ishii T."/>
            <person name="Terai G."/>
            <person name="Umemura M."/>
            <person name="Machida M."/>
            <person name="Asai K."/>
        </authorList>
    </citation>
    <scope>NUCLEOTIDE SEQUENCE [LARGE SCALE GENOMIC DNA]</scope>
    <source>
        <strain evidence="6">IPU010</strain>
    </source>
</reference>
<evidence type="ECO:0000256" key="2">
    <source>
        <dbReference type="ARBA" id="ARBA00022692"/>
    </source>
</evidence>
<dbReference type="Proteomes" id="UP000054053">
    <property type="component" value="Unassembled WGS sequence"/>
</dbReference>
<evidence type="ECO:0000259" key="5">
    <source>
        <dbReference type="Pfam" id="PF04116"/>
    </source>
</evidence>
<keyword evidence="4" id="KW-0472">Membrane</keyword>
<dbReference type="STRING" id="1159556.A0A063C0X6"/>
<dbReference type="InterPro" id="IPR006694">
    <property type="entry name" value="Fatty_acid_hydroxylase"/>
</dbReference>